<reference evidence="3 4" key="2">
    <citation type="submission" date="2013-02" db="EMBL/GenBank/DDBJ databases">
        <title>The Genome Sequence of Plasmodium falciparum CAMP/Malaysia.</title>
        <authorList>
            <consortium name="The Broad Institute Genome Sequencing Platform"/>
            <consortium name="The Broad Institute Genome Sequencing Center for Infectious Disease"/>
            <person name="Neafsey D."/>
            <person name="Cheeseman I."/>
            <person name="Volkman S."/>
            <person name="Adams J."/>
            <person name="Walker B."/>
            <person name="Young S.K."/>
            <person name="Zeng Q."/>
            <person name="Gargeya S."/>
            <person name="Fitzgerald M."/>
            <person name="Haas B."/>
            <person name="Abouelleil A."/>
            <person name="Alvarado L."/>
            <person name="Arachchi H.M."/>
            <person name="Berlin A.M."/>
            <person name="Chapman S.B."/>
            <person name="Dewar J."/>
            <person name="Goldberg J."/>
            <person name="Griggs A."/>
            <person name="Gujja S."/>
            <person name="Hansen M."/>
            <person name="Howarth C."/>
            <person name="Imamovic A."/>
            <person name="Larimer J."/>
            <person name="McCowan C."/>
            <person name="Murphy C."/>
            <person name="Neiman D."/>
            <person name="Pearson M."/>
            <person name="Priest M."/>
            <person name="Roberts A."/>
            <person name="Saif S."/>
            <person name="Shea T."/>
            <person name="Sisk P."/>
            <person name="Sykes S."/>
            <person name="Wortman J."/>
            <person name="Nusbaum C."/>
            <person name="Birren B."/>
        </authorList>
    </citation>
    <scope>NUCLEOTIDE SEQUENCE [LARGE SCALE GENOMIC DNA]</scope>
    <source>
        <strain evidence="3 4">CAMP/Malaysia</strain>
    </source>
</reference>
<dbReference type="AlphaFoldDB" id="A0A024XF90"/>
<dbReference type="Pfam" id="PF02009">
    <property type="entry name" value="RIFIN"/>
    <property type="match status" value="1"/>
</dbReference>
<proteinExistence type="predicted"/>
<dbReference type="EMBL" id="KI927471">
    <property type="protein sequence ID" value="ETW63486.1"/>
    <property type="molecule type" value="Genomic_DNA"/>
</dbReference>
<evidence type="ECO:0000313" key="3">
    <source>
        <dbReference type="EMBL" id="ETW63486.1"/>
    </source>
</evidence>
<gene>
    <name evidence="3" type="ORF">PFMC_00633</name>
</gene>
<dbReference type="OrthoDB" id="379121at2759"/>
<keyword evidence="1" id="KW-0812">Transmembrane</keyword>
<accession>A0A024XF90</accession>
<feature type="signal peptide" evidence="2">
    <location>
        <begin position="1"/>
        <end position="21"/>
    </location>
</feature>
<feature type="transmembrane region" description="Helical" evidence="1">
    <location>
        <begin position="312"/>
        <end position="332"/>
    </location>
</feature>
<evidence type="ECO:0000256" key="1">
    <source>
        <dbReference type="SAM" id="Phobius"/>
    </source>
</evidence>
<keyword evidence="1" id="KW-1133">Transmembrane helix</keyword>
<protein>
    <recommendedName>
        <fullName evidence="5">Rifin</fullName>
    </recommendedName>
</protein>
<keyword evidence="1" id="KW-0472">Membrane</keyword>
<evidence type="ECO:0000313" key="4">
    <source>
        <dbReference type="Proteomes" id="UP000030694"/>
    </source>
</evidence>
<dbReference type="Proteomes" id="UP000030694">
    <property type="component" value="Unassembled WGS sequence"/>
</dbReference>
<evidence type="ECO:0008006" key="5">
    <source>
        <dbReference type="Google" id="ProtNLM"/>
    </source>
</evidence>
<dbReference type="NCBIfam" id="TIGR01477">
    <property type="entry name" value="RIFIN"/>
    <property type="match status" value="1"/>
</dbReference>
<dbReference type="InterPro" id="IPR006373">
    <property type="entry name" value="VSA_Rifin"/>
</dbReference>
<dbReference type="OMA" id="ETCACDS"/>
<organism evidence="3 4">
    <name type="scientific">Plasmodium falciparum (isolate Camp / Malaysia)</name>
    <dbReference type="NCBI Taxonomy" id="5835"/>
    <lineage>
        <taxon>Eukaryota</taxon>
        <taxon>Sar</taxon>
        <taxon>Alveolata</taxon>
        <taxon>Apicomplexa</taxon>
        <taxon>Aconoidasida</taxon>
        <taxon>Haemosporida</taxon>
        <taxon>Plasmodiidae</taxon>
        <taxon>Plasmodium</taxon>
        <taxon>Plasmodium (Laverania)</taxon>
    </lineage>
</organism>
<name>A0A024XF90_PLAFC</name>
<evidence type="ECO:0000256" key="2">
    <source>
        <dbReference type="SAM" id="SignalP"/>
    </source>
</evidence>
<reference evidence="3 4" key="1">
    <citation type="submission" date="2013-02" db="EMBL/GenBank/DDBJ databases">
        <title>The Genome Annotation of Plasmodium falciparum CAMP/Malaysia.</title>
        <authorList>
            <consortium name="The Broad Institute Genome Sequencing Platform"/>
            <consortium name="The Broad Institute Genome Sequencing Center for Infectious Disease"/>
            <person name="Neafsey D."/>
            <person name="Hoffman S."/>
            <person name="Volkman S."/>
            <person name="Rosenthal P."/>
            <person name="Walker B."/>
            <person name="Young S.K."/>
            <person name="Zeng Q."/>
            <person name="Gargeya S."/>
            <person name="Fitzgerald M."/>
            <person name="Haas B."/>
            <person name="Abouelleil A."/>
            <person name="Allen A.W."/>
            <person name="Alvarado L."/>
            <person name="Arachchi H.M."/>
            <person name="Berlin A.M."/>
            <person name="Chapman S.B."/>
            <person name="Gainer-Dewar J."/>
            <person name="Goldberg J."/>
            <person name="Griggs A."/>
            <person name="Gujja S."/>
            <person name="Hansen M."/>
            <person name="Howarth C."/>
            <person name="Imamovic A."/>
            <person name="Ireland A."/>
            <person name="Larimer J."/>
            <person name="McCowan C."/>
            <person name="Murphy C."/>
            <person name="Pearson M."/>
            <person name="Poon T.W."/>
            <person name="Priest M."/>
            <person name="Roberts A."/>
            <person name="Saif S."/>
            <person name="Shea T."/>
            <person name="Sisk P."/>
            <person name="Sykes S."/>
            <person name="Wortman J."/>
            <person name="Nusbaum C."/>
            <person name="Birren B."/>
        </authorList>
    </citation>
    <scope>NUCLEOTIDE SEQUENCE [LARGE SCALE GENOMIC DNA]</scope>
    <source>
        <strain evidence="3 4">CAMP/Malaysia</strain>
    </source>
</reference>
<sequence length="352" mass="39618">MKVHYINILLFALPLNIMVSSQKNRYNTHNTTIKKPIREHRTLCECELYAPSKYDNYPEMKRVMQKFHDRTTQRFQEYDERLQEKQQICKDKCDKEIQKIILKDKIEKELTEKFSALHTDIKSDAIPTCICEKSLADKVEKGCLRCGSVFGGIAPSVSILGGIGQVALNAWKDAAIISATKEAVTEATALATQEGMKAVISKINELIAFYKGGFVVDLPRIVTPSTFDNGTALVQTADKLFGKACIIPATRGTRGFCNTAIYIKESEYYVGKFGKIGSDAYDAAFTSKKGALETANLATVDAKYAFWQTANIAPIIAIVVIVLIMVIIYLILRYRRKKKMKKKLQYIKLLKE</sequence>
<feature type="chain" id="PRO_5001541898" description="Rifin" evidence="2">
    <location>
        <begin position="22"/>
        <end position="352"/>
    </location>
</feature>
<keyword evidence="2" id="KW-0732">Signal</keyword>